<accession>A0A4Y2RGC5</accession>
<proteinExistence type="predicted"/>
<protein>
    <submittedName>
        <fullName evidence="2">Uncharacterized protein</fullName>
    </submittedName>
</protein>
<gene>
    <name evidence="2" type="ORF">AVEN_235920_1</name>
</gene>
<dbReference type="AlphaFoldDB" id="A0A4Y2RGC5"/>
<evidence type="ECO:0000313" key="2">
    <source>
        <dbReference type="EMBL" id="GBN74466.1"/>
    </source>
</evidence>
<keyword evidence="3" id="KW-1185">Reference proteome</keyword>
<comment type="caution">
    <text evidence="2">The sequence shown here is derived from an EMBL/GenBank/DDBJ whole genome shotgun (WGS) entry which is preliminary data.</text>
</comment>
<feature type="region of interest" description="Disordered" evidence="1">
    <location>
        <begin position="70"/>
        <end position="115"/>
    </location>
</feature>
<reference evidence="2 3" key="1">
    <citation type="journal article" date="2019" name="Sci. Rep.">
        <title>Orb-weaving spider Araneus ventricosus genome elucidates the spidroin gene catalogue.</title>
        <authorList>
            <person name="Kono N."/>
            <person name="Nakamura H."/>
            <person name="Ohtoshi R."/>
            <person name="Moran D.A.P."/>
            <person name="Shinohara A."/>
            <person name="Yoshida Y."/>
            <person name="Fujiwara M."/>
            <person name="Mori M."/>
            <person name="Tomita M."/>
            <person name="Arakawa K."/>
        </authorList>
    </citation>
    <scope>NUCLEOTIDE SEQUENCE [LARGE SCALE GENOMIC DNA]</scope>
</reference>
<organism evidence="2 3">
    <name type="scientific">Araneus ventricosus</name>
    <name type="common">Orbweaver spider</name>
    <name type="synonym">Epeira ventricosa</name>
    <dbReference type="NCBI Taxonomy" id="182803"/>
    <lineage>
        <taxon>Eukaryota</taxon>
        <taxon>Metazoa</taxon>
        <taxon>Ecdysozoa</taxon>
        <taxon>Arthropoda</taxon>
        <taxon>Chelicerata</taxon>
        <taxon>Arachnida</taxon>
        <taxon>Araneae</taxon>
        <taxon>Araneomorphae</taxon>
        <taxon>Entelegynae</taxon>
        <taxon>Araneoidea</taxon>
        <taxon>Araneidae</taxon>
        <taxon>Araneus</taxon>
    </lineage>
</organism>
<evidence type="ECO:0000313" key="3">
    <source>
        <dbReference type="Proteomes" id="UP000499080"/>
    </source>
</evidence>
<dbReference type="EMBL" id="BGPR01016893">
    <property type="protein sequence ID" value="GBN74466.1"/>
    <property type="molecule type" value="Genomic_DNA"/>
</dbReference>
<sequence>MSTVAYSYRGKTKSSRFLMNSEPNDPFLPMPAQMEKAYGISLTALEKRASGFGTCPVVNYKTMLKRVNHKNDTSKSFKHRGRGGLVVRSRPRDRRVAGSKPDSTEDPPCMGPVAR</sequence>
<name>A0A4Y2RGC5_ARAVE</name>
<evidence type="ECO:0000256" key="1">
    <source>
        <dbReference type="SAM" id="MobiDB-lite"/>
    </source>
</evidence>
<dbReference type="Proteomes" id="UP000499080">
    <property type="component" value="Unassembled WGS sequence"/>
</dbReference>